<dbReference type="GO" id="GO:0015562">
    <property type="term" value="F:efflux transmembrane transporter activity"/>
    <property type="evidence" value="ECO:0007669"/>
    <property type="project" value="TreeGrafter"/>
</dbReference>
<dbReference type="AlphaFoldDB" id="A0A222NYI1"/>
<gene>
    <name evidence="4" type="primary">macA_1</name>
    <name evidence="4" type="ORF">clem_00430</name>
</gene>
<dbReference type="RefSeq" id="WP_094089800.1">
    <property type="nucleotide sequence ID" value="NZ_CP016397.1"/>
</dbReference>
<dbReference type="InterPro" id="IPR058625">
    <property type="entry name" value="MdtA-like_BSH"/>
</dbReference>
<evidence type="ECO:0000259" key="2">
    <source>
        <dbReference type="Pfam" id="PF25917"/>
    </source>
</evidence>
<evidence type="ECO:0000259" key="3">
    <source>
        <dbReference type="Pfam" id="PF25954"/>
    </source>
</evidence>
<dbReference type="NCBIfam" id="TIGR01730">
    <property type="entry name" value="RND_mfp"/>
    <property type="match status" value="1"/>
</dbReference>
<dbReference type="Gene3D" id="2.40.50.100">
    <property type="match status" value="1"/>
</dbReference>
<dbReference type="SUPFAM" id="SSF111369">
    <property type="entry name" value="HlyD-like secretion proteins"/>
    <property type="match status" value="1"/>
</dbReference>
<dbReference type="OrthoDB" id="9806939at2"/>
<feature type="domain" description="Multidrug resistance protein MdtA-like barrel-sandwich hybrid" evidence="2">
    <location>
        <begin position="60"/>
        <end position="177"/>
    </location>
</feature>
<sequence>MRKFFWPTVVLLILLISGWFGLPLLTRDTIEVVHPVYGNAVQAAYATGTVEATVMLPISTHLSARLIKLNVDEGSDVIKGQVLAQLEDAQLRHSLLELKEKETLAQKRHERNAALVKKGVISKDEYDRTLAEWNAARAAVQGVEAQIKYLQLISPADGRIIRRDGEIGQLIPANQAVFWLSCCAPLRISTEVDEEDIAQVRVGQKVLIRADAFPGRIFNGKVQSITPKGDPIARSYRVRISFTEKTPLLIGMTAETNIILHEKQNALLLPMTAVVENKIWRVKQGRLIQSSVVLGAKGFKQVEILQGVKPEDLIVLRPTPALKQGERVNTVLVEQERE</sequence>
<dbReference type="Pfam" id="PF25954">
    <property type="entry name" value="Beta-barrel_RND_2"/>
    <property type="match status" value="1"/>
</dbReference>
<reference evidence="4 5" key="1">
    <citation type="submission" date="2016-07" db="EMBL/GenBank/DDBJ databases">
        <authorList>
            <person name="Hassler H."/>
        </authorList>
    </citation>
    <scope>NUCLEOTIDE SEQUENCE [LARGE SCALE GENOMIC DNA]</scope>
    <source>
        <strain evidence="4 5">CDC-D5610</strain>
    </source>
</reference>
<accession>A0A222NYI1</accession>
<dbReference type="InterPro" id="IPR006143">
    <property type="entry name" value="RND_pump_MFP"/>
</dbReference>
<keyword evidence="5" id="KW-1185">Reference proteome</keyword>
<evidence type="ECO:0000313" key="4">
    <source>
        <dbReference type="EMBL" id="ASQ44652.1"/>
    </source>
</evidence>
<evidence type="ECO:0000256" key="1">
    <source>
        <dbReference type="ARBA" id="ARBA00009477"/>
    </source>
</evidence>
<dbReference type="EMBL" id="CP016397">
    <property type="protein sequence ID" value="ASQ44652.1"/>
    <property type="molecule type" value="Genomic_DNA"/>
</dbReference>
<comment type="similarity">
    <text evidence="1">Belongs to the membrane fusion protein (MFP) (TC 8.A.1) family.</text>
</comment>
<dbReference type="Gene3D" id="2.40.30.170">
    <property type="match status" value="1"/>
</dbReference>
<dbReference type="Proteomes" id="UP000201728">
    <property type="component" value="Chromosome"/>
</dbReference>
<dbReference type="Gene3D" id="1.10.287.470">
    <property type="entry name" value="Helix hairpin bin"/>
    <property type="match status" value="1"/>
</dbReference>
<dbReference type="PANTHER" id="PTHR30469">
    <property type="entry name" value="MULTIDRUG RESISTANCE PROTEIN MDTA"/>
    <property type="match status" value="1"/>
</dbReference>
<dbReference type="InterPro" id="IPR058792">
    <property type="entry name" value="Beta-barrel_RND_2"/>
</dbReference>
<organism evidence="4 5">
    <name type="scientific">Legionella clemsonensis</name>
    <dbReference type="NCBI Taxonomy" id="1867846"/>
    <lineage>
        <taxon>Bacteria</taxon>
        <taxon>Pseudomonadati</taxon>
        <taxon>Pseudomonadota</taxon>
        <taxon>Gammaproteobacteria</taxon>
        <taxon>Legionellales</taxon>
        <taxon>Legionellaceae</taxon>
        <taxon>Legionella</taxon>
    </lineage>
</organism>
<feature type="domain" description="CusB-like beta-barrel" evidence="3">
    <location>
        <begin position="189"/>
        <end position="258"/>
    </location>
</feature>
<name>A0A222NYI1_9GAMM</name>
<dbReference type="Pfam" id="PF25917">
    <property type="entry name" value="BSH_RND"/>
    <property type="match status" value="1"/>
</dbReference>
<dbReference type="Gene3D" id="2.40.420.20">
    <property type="match status" value="1"/>
</dbReference>
<dbReference type="KEGG" id="lcd:clem_00430"/>
<evidence type="ECO:0000313" key="5">
    <source>
        <dbReference type="Proteomes" id="UP000201728"/>
    </source>
</evidence>
<proteinExistence type="inferred from homology"/>
<dbReference type="GO" id="GO:1990281">
    <property type="term" value="C:efflux pump complex"/>
    <property type="evidence" value="ECO:0007669"/>
    <property type="project" value="TreeGrafter"/>
</dbReference>
<protein>
    <submittedName>
        <fullName evidence="4">Macrolide export protein MacA</fullName>
    </submittedName>
</protein>